<dbReference type="RefSeq" id="WP_183770265.1">
    <property type="nucleotide sequence ID" value="NZ_CAWVEG010000204.1"/>
</dbReference>
<dbReference type="InterPro" id="IPR036264">
    <property type="entry name" value="Bact_exopeptidase_dim_dom"/>
</dbReference>
<dbReference type="PIRSF" id="PIRSF005962">
    <property type="entry name" value="Pept_M20D_amidohydro"/>
    <property type="match status" value="1"/>
</dbReference>
<evidence type="ECO:0000313" key="4">
    <source>
        <dbReference type="Proteomes" id="UP000543642"/>
    </source>
</evidence>
<comment type="caution">
    <text evidence="3">The sequence shown here is derived from an EMBL/GenBank/DDBJ whole genome shotgun (WGS) entry which is preliminary data.</text>
</comment>
<dbReference type="Pfam" id="PF07687">
    <property type="entry name" value="M20_dimer"/>
    <property type="match status" value="1"/>
</dbReference>
<dbReference type="Proteomes" id="UP000543642">
    <property type="component" value="Unassembled WGS sequence"/>
</dbReference>
<dbReference type="GO" id="GO:0046872">
    <property type="term" value="F:metal ion binding"/>
    <property type="evidence" value="ECO:0007669"/>
    <property type="project" value="UniProtKB-KW"/>
</dbReference>
<protein>
    <submittedName>
        <fullName evidence="3">Hippurate hydrolase</fullName>
        <ecNumber evidence="3">3.5.1.32</ecNumber>
    </submittedName>
</protein>
<dbReference type="PANTHER" id="PTHR11014:SF63">
    <property type="entry name" value="METALLOPEPTIDASE, PUTATIVE (AFU_ORTHOLOGUE AFUA_6G09600)-RELATED"/>
    <property type="match status" value="1"/>
</dbReference>
<dbReference type="Gene3D" id="3.40.630.10">
    <property type="entry name" value="Zn peptidases"/>
    <property type="match status" value="1"/>
</dbReference>
<accession>A0A7W8H8A9</accession>
<keyword evidence="3" id="KW-0378">Hydrolase</keyword>
<evidence type="ECO:0000313" key="3">
    <source>
        <dbReference type="EMBL" id="MBB5263007.1"/>
    </source>
</evidence>
<feature type="binding site" evidence="1">
    <location>
        <position position="376"/>
    </location>
    <ligand>
        <name>Mn(2+)</name>
        <dbReference type="ChEBI" id="CHEBI:29035"/>
        <label>2</label>
    </ligand>
</feature>
<evidence type="ECO:0000256" key="1">
    <source>
        <dbReference type="PIRSR" id="PIRSR005962-1"/>
    </source>
</evidence>
<dbReference type="NCBIfam" id="TIGR01891">
    <property type="entry name" value="amidohydrolases"/>
    <property type="match status" value="1"/>
</dbReference>
<dbReference type="GO" id="GO:0047980">
    <property type="term" value="F:hippurate hydrolase activity"/>
    <property type="evidence" value="ECO:0007669"/>
    <property type="project" value="UniProtKB-EC"/>
</dbReference>
<evidence type="ECO:0000259" key="2">
    <source>
        <dbReference type="Pfam" id="PF07687"/>
    </source>
</evidence>
<dbReference type="InterPro" id="IPR002933">
    <property type="entry name" value="Peptidase_M20"/>
</dbReference>
<dbReference type="SUPFAM" id="SSF55031">
    <property type="entry name" value="Bacterial exopeptidase dimerisation domain"/>
    <property type="match status" value="1"/>
</dbReference>
<keyword evidence="1" id="KW-0479">Metal-binding</keyword>
<dbReference type="InterPro" id="IPR017439">
    <property type="entry name" value="Amidohydrolase"/>
</dbReference>
<gene>
    <name evidence="3" type="ORF">HNP82_000101</name>
</gene>
<feature type="binding site" evidence="1">
    <location>
        <position position="181"/>
    </location>
    <ligand>
        <name>Mn(2+)</name>
        <dbReference type="ChEBI" id="CHEBI:29035"/>
        <label>2</label>
    </ligand>
</feature>
<keyword evidence="1" id="KW-0464">Manganese</keyword>
<proteinExistence type="predicted"/>
<organism evidence="3 4">
    <name type="scientific">Catenibacillus scindens</name>
    <dbReference type="NCBI Taxonomy" id="673271"/>
    <lineage>
        <taxon>Bacteria</taxon>
        <taxon>Bacillati</taxon>
        <taxon>Bacillota</taxon>
        <taxon>Clostridia</taxon>
        <taxon>Lachnospirales</taxon>
        <taxon>Lachnospiraceae</taxon>
        <taxon>Catenibacillus</taxon>
    </lineage>
</organism>
<dbReference type="AlphaFoldDB" id="A0A7W8H8A9"/>
<dbReference type="Pfam" id="PF01546">
    <property type="entry name" value="Peptidase_M20"/>
    <property type="match status" value="1"/>
</dbReference>
<dbReference type="PANTHER" id="PTHR11014">
    <property type="entry name" value="PEPTIDASE M20 FAMILY MEMBER"/>
    <property type="match status" value="1"/>
</dbReference>
<dbReference type="SUPFAM" id="SSF53187">
    <property type="entry name" value="Zn-dependent exopeptidases"/>
    <property type="match status" value="1"/>
</dbReference>
<keyword evidence="4" id="KW-1185">Reference proteome</keyword>
<feature type="domain" description="Peptidase M20 dimerisation" evidence="2">
    <location>
        <begin position="204"/>
        <end position="296"/>
    </location>
</feature>
<dbReference type="EMBL" id="JACHFW010000001">
    <property type="protein sequence ID" value="MBB5263007.1"/>
    <property type="molecule type" value="Genomic_DNA"/>
</dbReference>
<dbReference type="InterPro" id="IPR011650">
    <property type="entry name" value="Peptidase_M20_dimer"/>
</dbReference>
<feature type="binding site" evidence="1">
    <location>
        <position position="121"/>
    </location>
    <ligand>
        <name>Mn(2+)</name>
        <dbReference type="ChEBI" id="CHEBI:29035"/>
        <label>2</label>
    </ligand>
</feature>
<dbReference type="Gene3D" id="3.30.70.360">
    <property type="match status" value="1"/>
</dbReference>
<sequence length="408" mass="44292">MKEILEMAQSLKDQIVADRRYIHEHPEIGMDLPATCAYIKKRLTKMGIPFKEHIVPMPEKLIRDFLEAGFPKMERATGVTALIGSGSPCILLRADMDALPIKEENDLPFAAKGGYGHMCGHDSHVAMLLGAAAILKSMESRLCGTVKLLFQPGEETGAGARLMVEGGVLENPHVDGALGIHIHANKKEGQVTYCKGVNSASLDTYIVKIKGKGGHSSAPHECVDPLMIMNQVYQAVNLLVTREVDPEAMVALTCGVAKGGTAVNIIPDTAQVHIGVRTLNVAARNHLAKRIPELVDGYVRAWRGSFEMTCFKTPSTCTDPEFCDALLPYIEEVAGDGNVSVTPPMKATEDFGYITEKVPGMYLSLGDGEEGAAPMHNPRMMLREEAFTTGAALYANCAFEWLREKAAR</sequence>
<dbReference type="CDD" id="cd03886">
    <property type="entry name" value="M20_Acy1"/>
    <property type="match status" value="1"/>
</dbReference>
<reference evidence="3 4" key="1">
    <citation type="submission" date="2020-08" db="EMBL/GenBank/DDBJ databases">
        <title>Genomic Encyclopedia of Type Strains, Phase IV (KMG-IV): sequencing the most valuable type-strain genomes for metagenomic binning, comparative biology and taxonomic classification.</title>
        <authorList>
            <person name="Goeker M."/>
        </authorList>
    </citation>
    <scope>NUCLEOTIDE SEQUENCE [LARGE SCALE GENOMIC DNA]</scope>
    <source>
        <strain evidence="3 4">DSM 106146</strain>
    </source>
</reference>
<dbReference type="EC" id="3.5.1.32" evidence="3"/>
<comment type="cofactor">
    <cofactor evidence="1">
        <name>Mn(2+)</name>
        <dbReference type="ChEBI" id="CHEBI:29035"/>
    </cofactor>
    <text evidence="1">The Mn(2+) ion enhances activity.</text>
</comment>
<feature type="binding site" evidence="1">
    <location>
        <position position="155"/>
    </location>
    <ligand>
        <name>Mn(2+)</name>
        <dbReference type="ChEBI" id="CHEBI:29035"/>
        <label>2</label>
    </ligand>
</feature>
<feature type="binding site" evidence="1">
    <location>
        <position position="119"/>
    </location>
    <ligand>
        <name>Mn(2+)</name>
        <dbReference type="ChEBI" id="CHEBI:29035"/>
        <label>2</label>
    </ligand>
</feature>
<name>A0A7W8H8A9_9FIRM</name>